<comment type="similarity">
    <text evidence="1">Belongs to the RRN3 family.</text>
</comment>
<evidence type="ECO:0008006" key="5">
    <source>
        <dbReference type="Google" id="ProtNLM"/>
    </source>
</evidence>
<keyword evidence="4" id="KW-1185">Reference proteome</keyword>
<feature type="region of interest" description="Disordered" evidence="2">
    <location>
        <begin position="1"/>
        <end position="63"/>
    </location>
</feature>
<dbReference type="GO" id="GO:0001181">
    <property type="term" value="F:RNA polymerase I general transcription initiation factor activity"/>
    <property type="evidence" value="ECO:0007669"/>
    <property type="project" value="InterPro"/>
</dbReference>
<comment type="caution">
    <text evidence="3">The sequence shown here is derived from an EMBL/GenBank/DDBJ whole genome shotgun (WGS) entry which is preliminary data.</text>
</comment>
<gene>
    <name evidence="3" type="ORF">FFLO_05398</name>
</gene>
<dbReference type="PANTHER" id="PTHR12790:SF0">
    <property type="entry name" value="RNA POLYMERASE I-SPECIFIC TRANSCRIPTION INITIATION FACTOR RRN3-RELATED"/>
    <property type="match status" value="1"/>
</dbReference>
<accession>A0A8K0JH26</accession>
<feature type="region of interest" description="Disordered" evidence="2">
    <location>
        <begin position="720"/>
        <end position="756"/>
    </location>
</feature>
<name>A0A8K0JH26_9TREE</name>
<dbReference type="EMBL" id="JABELV010000135">
    <property type="protein sequence ID" value="KAG7529811.1"/>
    <property type="molecule type" value="Genomic_DNA"/>
</dbReference>
<reference evidence="3" key="1">
    <citation type="submission" date="2020-04" db="EMBL/GenBank/DDBJ databases">
        <title>Analysis of mating type loci in Filobasidium floriforme.</title>
        <authorList>
            <person name="Nowrousian M."/>
        </authorList>
    </citation>
    <scope>NUCLEOTIDE SEQUENCE</scope>
    <source>
        <strain evidence="3">CBS 6242</strain>
    </source>
</reference>
<dbReference type="Pfam" id="PF05327">
    <property type="entry name" value="RRN3"/>
    <property type="match status" value="1"/>
</dbReference>
<feature type="region of interest" description="Disordered" evidence="2">
    <location>
        <begin position="304"/>
        <end position="376"/>
    </location>
</feature>
<dbReference type="AlphaFoldDB" id="A0A8K0JH26"/>
<evidence type="ECO:0000256" key="2">
    <source>
        <dbReference type="SAM" id="MobiDB-lite"/>
    </source>
</evidence>
<protein>
    <recommendedName>
        <fullName evidence="5">RNA polymerase I-specific transcription initiation factor RRN3</fullName>
    </recommendedName>
</protein>
<dbReference type="GO" id="GO:0001042">
    <property type="term" value="F:RNA polymerase I core binding"/>
    <property type="evidence" value="ECO:0007669"/>
    <property type="project" value="TreeGrafter"/>
</dbReference>
<dbReference type="InterPro" id="IPR007991">
    <property type="entry name" value="RNA_pol_I_trans_ini_fac_RRN3"/>
</dbReference>
<dbReference type="PANTHER" id="PTHR12790">
    <property type="entry name" value="TRANSCRIPTION INITIATION FACTOR IA RRN3"/>
    <property type="match status" value="1"/>
</dbReference>
<organism evidence="3 4">
    <name type="scientific">Filobasidium floriforme</name>
    <dbReference type="NCBI Taxonomy" id="5210"/>
    <lineage>
        <taxon>Eukaryota</taxon>
        <taxon>Fungi</taxon>
        <taxon>Dikarya</taxon>
        <taxon>Basidiomycota</taxon>
        <taxon>Agaricomycotina</taxon>
        <taxon>Tremellomycetes</taxon>
        <taxon>Filobasidiales</taxon>
        <taxon>Filobasidiaceae</taxon>
        <taxon>Filobasidium</taxon>
    </lineage>
</organism>
<evidence type="ECO:0000313" key="4">
    <source>
        <dbReference type="Proteomes" id="UP000812966"/>
    </source>
</evidence>
<feature type="compositionally biased region" description="Acidic residues" evidence="2">
    <location>
        <begin position="723"/>
        <end position="746"/>
    </location>
</feature>
<sequence>MALDPVEKRVRISPDASTRPATPKMQKSTSLIGQKRGRDQVDDSPASKIVPPRRTKSVGDVNRLSDTERRGLVDDGYKRGMIKEFVKDALCGVSQGNETPYLEFLSHFLPSPTTPIPALSSLVPLLQALTSNLTLLSASHSALVKAIIDLPWASAGDEGFVRVYTGFLGVLCSAKAEWVGDVVGMAVRGLSWQTSLKTLPNSPPLPRRTYHHRHLSLISHLLSLIPTLPSILGPCLIKNFPYKRENELVMETYVRNILGLVEGCPEVAGRVWEGIMDRLIRLDVEIQIELEDLDEDDVSAAREIPTSISVSTPTGLTGITDPLDRLVSEAYNRPDDTDDSEDDSDEEGVDLEDLSSDEESLDGDSNNGNGEPTELDEKRYRRLHVLRSKVDALSTLFLKHLERIFAGKTKGSQNLPSLSSVAPPSLPFHRSYTNPDNRLAHFQTLLSIFDRLVLPTFQCRRAQFIVFWCCSLDSGYTDLFLGLLVSRALYETTQPAVNRVAAASYIASFVSRAKYIDDDQVRTVVQYLTAYIDGILAEARSDPMAVAASGGLMVFYTVCQAVMMIFCFRWRALQSAAAGEETMADEMEMDDVEGSESADQSGWMADMDVLQKAVFSQLNPLMACYPIVVDMFAKIAHTTKFMFCYSVITANRSALESTHVAHSISLENLGSSDVTQVLPLIGRQSLSETSLDSFFPFDPYDLPRARTFVETFYRNWDEVAVQTEDEDDEDEFGTSTETETEDDEGGDFPRSQSFSHSSNYIGIVGRAMRTGGNDAHANELSTSLEGISLSQRQLPLGLVA</sequence>
<dbReference type="GO" id="GO:0005634">
    <property type="term" value="C:nucleus"/>
    <property type="evidence" value="ECO:0007669"/>
    <property type="project" value="TreeGrafter"/>
</dbReference>
<feature type="compositionally biased region" description="Basic and acidic residues" evidence="2">
    <location>
        <begin position="322"/>
        <end position="335"/>
    </location>
</feature>
<feature type="compositionally biased region" description="Acidic residues" evidence="2">
    <location>
        <begin position="336"/>
        <end position="362"/>
    </location>
</feature>
<feature type="compositionally biased region" description="Basic and acidic residues" evidence="2">
    <location>
        <begin position="1"/>
        <end position="12"/>
    </location>
</feature>
<dbReference type="Proteomes" id="UP000812966">
    <property type="component" value="Unassembled WGS sequence"/>
</dbReference>
<evidence type="ECO:0000256" key="1">
    <source>
        <dbReference type="ARBA" id="ARBA00010098"/>
    </source>
</evidence>
<dbReference type="GO" id="GO:0006361">
    <property type="term" value="P:transcription initiation at RNA polymerase I promoter"/>
    <property type="evidence" value="ECO:0007669"/>
    <property type="project" value="InterPro"/>
</dbReference>
<feature type="compositionally biased region" description="Polar residues" evidence="2">
    <location>
        <begin position="306"/>
        <end position="317"/>
    </location>
</feature>
<feature type="compositionally biased region" description="Polar residues" evidence="2">
    <location>
        <begin position="15"/>
        <end position="32"/>
    </location>
</feature>
<evidence type="ECO:0000313" key="3">
    <source>
        <dbReference type="EMBL" id="KAG7529811.1"/>
    </source>
</evidence>
<proteinExistence type="inferred from homology"/>